<dbReference type="EMBL" id="JAAQHG020000030">
    <property type="protein sequence ID" value="KAL1583954.1"/>
    <property type="molecule type" value="Genomic_DNA"/>
</dbReference>
<evidence type="ECO:0000256" key="1">
    <source>
        <dbReference type="ARBA" id="ARBA00004613"/>
    </source>
</evidence>
<dbReference type="Pfam" id="PF00190">
    <property type="entry name" value="Cupin_1"/>
    <property type="match status" value="1"/>
</dbReference>
<keyword evidence="5" id="KW-0464">Manganese</keyword>
<dbReference type="RefSeq" id="XP_069227060.1">
    <property type="nucleotide sequence ID" value="XM_069376037.1"/>
</dbReference>
<evidence type="ECO:0000313" key="10">
    <source>
        <dbReference type="Proteomes" id="UP000803884"/>
    </source>
</evidence>
<dbReference type="InterPro" id="IPR006045">
    <property type="entry name" value="Cupin_1"/>
</dbReference>
<organism evidence="9 10">
    <name type="scientific">Cladosporium halotolerans</name>
    <dbReference type="NCBI Taxonomy" id="1052096"/>
    <lineage>
        <taxon>Eukaryota</taxon>
        <taxon>Fungi</taxon>
        <taxon>Dikarya</taxon>
        <taxon>Ascomycota</taxon>
        <taxon>Pezizomycotina</taxon>
        <taxon>Dothideomycetes</taxon>
        <taxon>Dothideomycetidae</taxon>
        <taxon>Cladosporiales</taxon>
        <taxon>Cladosporiaceae</taxon>
        <taxon>Cladosporium</taxon>
    </lineage>
</organism>
<dbReference type="GO" id="GO:0030145">
    <property type="term" value="F:manganese ion binding"/>
    <property type="evidence" value="ECO:0007669"/>
    <property type="project" value="InterPro"/>
</dbReference>
<evidence type="ECO:0000256" key="6">
    <source>
        <dbReference type="SAM" id="MobiDB-lite"/>
    </source>
</evidence>
<dbReference type="Proteomes" id="UP000803884">
    <property type="component" value="Unassembled WGS sequence"/>
</dbReference>
<comment type="similarity">
    <text evidence="2">Belongs to the germin family.</text>
</comment>
<feature type="domain" description="Cupin type-1" evidence="8">
    <location>
        <begin position="124"/>
        <end position="285"/>
    </location>
</feature>
<keyword evidence="4" id="KW-0479">Metal-binding</keyword>
<dbReference type="InterPro" id="IPR011051">
    <property type="entry name" value="RmlC_Cupin_sf"/>
</dbReference>
<feature type="region of interest" description="Disordered" evidence="6">
    <location>
        <begin position="26"/>
        <end position="71"/>
    </location>
</feature>
<comment type="caution">
    <text evidence="9">The sequence shown here is derived from an EMBL/GenBank/DDBJ whole genome shotgun (WGS) entry which is preliminary data.</text>
</comment>
<evidence type="ECO:0000256" key="3">
    <source>
        <dbReference type="ARBA" id="ARBA00022525"/>
    </source>
</evidence>
<dbReference type="GO" id="GO:0005576">
    <property type="term" value="C:extracellular region"/>
    <property type="evidence" value="ECO:0007669"/>
    <property type="project" value="UniProtKB-SubCell"/>
</dbReference>
<dbReference type="InterPro" id="IPR001929">
    <property type="entry name" value="Germin"/>
</dbReference>
<dbReference type="PANTHER" id="PTHR31238">
    <property type="entry name" value="GERMIN-LIKE PROTEIN SUBFAMILY 3 MEMBER 3"/>
    <property type="match status" value="1"/>
</dbReference>
<dbReference type="AlphaFoldDB" id="A0AB34KLT2"/>
<dbReference type="SUPFAM" id="SSF51182">
    <property type="entry name" value="RmlC-like cupins"/>
    <property type="match status" value="1"/>
</dbReference>
<keyword evidence="10" id="KW-1185">Reference proteome</keyword>
<name>A0AB34KLT2_9PEZI</name>
<evidence type="ECO:0000256" key="5">
    <source>
        <dbReference type="ARBA" id="ARBA00023211"/>
    </source>
</evidence>
<dbReference type="GeneID" id="96008875"/>
<protein>
    <recommendedName>
        <fullName evidence="8">Cupin type-1 domain-containing protein</fullName>
    </recommendedName>
</protein>
<keyword evidence="7" id="KW-0732">Signal</keyword>
<accession>A0AB34KLT2</accession>
<feature type="compositionally biased region" description="Low complexity" evidence="6">
    <location>
        <begin position="35"/>
        <end position="69"/>
    </location>
</feature>
<feature type="signal peptide" evidence="7">
    <location>
        <begin position="1"/>
        <end position="19"/>
    </location>
</feature>
<comment type="subcellular location">
    <subcellularLocation>
        <location evidence="1">Secreted</location>
    </subcellularLocation>
</comment>
<reference evidence="9 10" key="1">
    <citation type="journal article" date="2020" name="Microbiol. Resour. Announc.">
        <title>Draft Genome Sequence of a Cladosporium Species Isolated from the Mesophotic Ascidian Didemnum maculosum.</title>
        <authorList>
            <person name="Gioti A."/>
            <person name="Siaperas R."/>
            <person name="Nikolaivits E."/>
            <person name="Le Goff G."/>
            <person name="Ouazzani J."/>
            <person name="Kotoulas G."/>
            <person name="Topakas E."/>
        </authorList>
    </citation>
    <scope>NUCLEOTIDE SEQUENCE [LARGE SCALE GENOMIC DNA]</scope>
    <source>
        <strain evidence="9 10">TM138-S3</strain>
    </source>
</reference>
<proteinExistence type="inferred from homology"/>
<keyword evidence="3" id="KW-0964">Secreted</keyword>
<gene>
    <name evidence="9" type="ORF">WHR41_07432</name>
</gene>
<dbReference type="SMART" id="SM00835">
    <property type="entry name" value="Cupin_1"/>
    <property type="match status" value="1"/>
</dbReference>
<evidence type="ECO:0000256" key="7">
    <source>
        <dbReference type="SAM" id="SignalP"/>
    </source>
</evidence>
<evidence type="ECO:0000259" key="8">
    <source>
        <dbReference type="SMART" id="SM00835"/>
    </source>
</evidence>
<dbReference type="CDD" id="cd02241">
    <property type="entry name" value="cupin_OxOx"/>
    <property type="match status" value="1"/>
</dbReference>
<feature type="chain" id="PRO_5044199388" description="Cupin type-1 domain-containing protein" evidence="7">
    <location>
        <begin position="20"/>
        <end position="308"/>
    </location>
</feature>
<evidence type="ECO:0000256" key="4">
    <source>
        <dbReference type="ARBA" id="ARBA00022723"/>
    </source>
</evidence>
<dbReference type="InterPro" id="IPR014710">
    <property type="entry name" value="RmlC-like_jellyroll"/>
</dbReference>
<dbReference type="Gene3D" id="2.60.120.10">
    <property type="entry name" value="Jelly Rolls"/>
    <property type="match status" value="1"/>
</dbReference>
<evidence type="ECO:0000313" key="9">
    <source>
        <dbReference type="EMBL" id="KAL1583954.1"/>
    </source>
</evidence>
<sequence length="308" mass="32374">MSAMIKIAIAALVAGTVQAVPYAQNAGPASGDRASMTTAAMASSTSSSMEEYTTPPSTTSGSTGSETTGFPVFGTSTANPDDLKQLAKDLQSEVTQVDRLQRLLSVDNIGKDPLTDPDQVHDVLAFDFKNAPAGGDGGRILVANEDNFPLLVGEGIAGAVAFLEPCGMNSPHTHPRATEFLTVVEGELVTGFVLENNFFKDAAAKIDALAFPFNTTLKQFEATIFPQGSIHFQFNPTCDRAIFSAALNSADPGTSQIAQNFFTLDDQIVNITLGAANSINPSDVDMFRANLPPNLVRAVDSCKATCGM</sequence>
<evidence type="ECO:0000256" key="2">
    <source>
        <dbReference type="ARBA" id="ARBA00007456"/>
    </source>
</evidence>